<evidence type="ECO:0000259" key="1">
    <source>
        <dbReference type="Pfam" id="PF24864"/>
    </source>
</evidence>
<organism evidence="2 3">
    <name type="scientific">Botryosphaeria dothidea</name>
    <dbReference type="NCBI Taxonomy" id="55169"/>
    <lineage>
        <taxon>Eukaryota</taxon>
        <taxon>Fungi</taxon>
        <taxon>Dikarya</taxon>
        <taxon>Ascomycota</taxon>
        <taxon>Pezizomycotina</taxon>
        <taxon>Dothideomycetes</taxon>
        <taxon>Dothideomycetes incertae sedis</taxon>
        <taxon>Botryosphaeriales</taxon>
        <taxon>Botryosphaeriaceae</taxon>
        <taxon>Botryosphaeria</taxon>
    </lineage>
</organism>
<feature type="domain" description="DUF7730" evidence="1">
    <location>
        <begin position="8"/>
        <end position="176"/>
    </location>
</feature>
<keyword evidence="3" id="KW-1185">Reference proteome</keyword>
<proteinExistence type="predicted"/>
<dbReference type="AlphaFoldDB" id="A0A8H4IKZ7"/>
<dbReference type="Proteomes" id="UP000572817">
    <property type="component" value="Unassembled WGS sequence"/>
</dbReference>
<name>A0A8H4IKZ7_9PEZI</name>
<accession>A0A8H4IKZ7</accession>
<dbReference type="Pfam" id="PF24864">
    <property type="entry name" value="DUF7730"/>
    <property type="match status" value="1"/>
</dbReference>
<evidence type="ECO:0000313" key="3">
    <source>
        <dbReference type="Proteomes" id="UP000572817"/>
    </source>
</evidence>
<gene>
    <name evidence="2" type="ORF">GTA08_BOTSDO09204</name>
</gene>
<sequence>MLAKGPSFLQLPGEIRNQIYEHVLGNQHFHIESTKSRSHHAELTHLLCSNSINPNHLLSLSCPHSWHSAYHQSSRLHKHLLTLLRTAKCIHAEARLVLYRTSVFIIADSATFALALTSWPLGLLQNIRHLTLVFGNRWMSSSSSSSSSPRWAWHAVLKRRDTIVSSLSGLRSLHLVNKIGGAMTLRACEESSGERVRVPPSPGRGSDAARLEELLRVFEFEWAGEWPAGAGGKRGVTLWDLYMGFKHFGALEMLREVR</sequence>
<dbReference type="InterPro" id="IPR056632">
    <property type="entry name" value="DUF7730"/>
</dbReference>
<dbReference type="EMBL" id="WWBZ02000062">
    <property type="protein sequence ID" value="KAF4302759.1"/>
    <property type="molecule type" value="Genomic_DNA"/>
</dbReference>
<comment type="caution">
    <text evidence="2">The sequence shown here is derived from an EMBL/GenBank/DDBJ whole genome shotgun (WGS) entry which is preliminary data.</text>
</comment>
<dbReference type="PANTHER" id="PTHR38790">
    <property type="entry name" value="2EXR DOMAIN-CONTAINING PROTEIN-RELATED"/>
    <property type="match status" value="1"/>
</dbReference>
<reference evidence="2" key="1">
    <citation type="submission" date="2020-04" db="EMBL/GenBank/DDBJ databases">
        <title>Genome Assembly and Annotation of Botryosphaeria dothidea sdau 11-99, a Latent Pathogen of Apple Fruit Ring Rot in China.</title>
        <authorList>
            <person name="Yu C."/>
            <person name="Diao Y."/>
            <person name="Lu Q."/>
            <person name="Zhao J."/>
            <person name="Cui S."/>
            <person name="Peng C."/>
            <person name="He B."/>
            <person name="Liu H."/>
        </authorList>
    </citation>
    <scope>NUCLEOTIDE SEQUENCE [LARGE SCALE GENOMIC DNA]</scope>
    <source>
        <strain evidence="2">Sdau11-99</strain>
    </source>
</reference>
<evidence type="ECO:0000313" key="2">
    <source>
        <dbReference type="EMBL" id="KAF4302759.1"/>
    </source>
</evidence>
<dbReference type="OrthoDB" id="5413827at2759"/>
<protein>
    <recommendedName>
        <fullName evidence="1">DUF7730 domain-containing protein</fullName>
    </recommendedName>
</protein>